<dbReference type="InterPro" id="IPR055903">
    <property type="entry name" value="DUF7480"/>
</dbReference>
<dbReference type="Pfam" id="PF24295">
    <property type="entry name" value="DUF7480"/>
    <property type="match status" value="1"/>
</dbReference>
<dbReference type="NCBIfam" id="NF045617">
    <property type="entry name" value="mostly_LP"/>
    <property type="match status" value="1"/>
</dbReference>
<feature type="domain" description="DUF7480" evidence="1">
    <location>
        <begin position="28"/>
        <end position="115"/>
    </location>
</feature>
<dbReference type="RefSeq" id="WP_007664862.1">
    <property type="nucleotide sequence ID" value="NZ_CAKW01000015.1"/>
</dbReference>
<evidence type="ECO:0000259" key="1">
    <source>
        <dbReference type="Pfam" id="PF24295"/>
    </source>
</evidence>
<dbReference type="Proteomes" id="UP000009340">
    <property type="component" value="Unassembled WGS sequence"/>
</dbReference>
<dbReference type="InterPro" id="IPR054657">
    <property type="entry name" value="T6SS_periplasmic_put"/>
</dbReference>
<organism evidence="2 3">
    <name type="scientific">Cronobacter condimenti 1330</name>
    <dbReference type="NCBI Taxonomy" id="1073999"/>
    <lineage>
        <taxon>Bacteria</taxon>
        <taxon>Pseudomonadati</taxon>
        <taxon>Pseudomonadota</taxon>
        <taxon>Gammaproteobacteria</taxon>
        <taxon>Enterobacterales</taxon>
        <taxon>Enterobacteriaceae</taxon>
        <taxon>Cronobacter</taxon>
    </lineage>
</organism>
<protein>
    <recommendedName>
        <fullName evidence="1">DUF7480 domain-containing protein</fullName>
    </recommendedName>
</protein>
<evidence type="ECO:0000313" key="3">
    <source>
        <dbReference type="Proteomes" id="UP000009340"/>
    </source>
</evidence>
<gene>
    <name evidence="2" type="ORF">BN137_453</name>
</gene>
<accession>K8AA24</accession>
<proteinExistence type="predicted"/>
<dbReference type="PROSITE" id="PS51257">
    <property type="entry name" value="PROKAR_LIPOPROTEIN"/>
    <property type="match status" value="1"/>
</dbReference>
<comment type="caution">
    <text evidence="2">The sequence shown here is derived from an EMBL/GenBank/DDBJ whole genome shotgun (WGS) entry which is preliminary data.</text>
</comment>
<dbReference type="AlphaFoldDB" id="K8AA24"/>
<dbReference type="eggNOG" id="ENOG5033IT3">
    <property type="taxonomic scope" value="Bacteria"/>
</dbReference>
<name>K8AA24_9ENTR</name>
<reference evidence="2" key="1">
    <citation type="submission" date="2012-07" db="EMBL/GenBank/DDBJ databases">
        <authorList>
            <person name="Cummings C."/>
        </authorList>
    </citation>
    <scope>NUCLEOTIDE SEQUENCE</scope>
    <source>
        <strain evidence="2">1330</strain>
    </source>
</reference>
<dbReference type="EMBL" id="CAKW01000015">
    <property type="protein sequence ID" value="CCJ71117.1"/>
    <property type="molecule type" value="Genomic_DNA"/>
</dbReference>
<sequence>MIRKTLTLFPLLLLAGCPGPGDRLPEKVPAQVTFSGNNVCITYPVRPGDNITSVQMGSEQNDFVYEVFNDKPVHPVANQCLPVFGYHFKANKNYTLYYGLNNKEYDYQKLIHAAFVFPDNRSANTDKNNQQK</sequence>
<evidence type="ECO:0000313" key="2">
    <source>
        <dbReference type="EMBL" id="CCJ71117.1"/>
    </source>
</evidence>